<reference evidence="1" key="1">
    <citation type="submission" date="2017-07" db="EMBL/GenBank/DDBJ databases">
        <title>Taro Niue Genome Assembly and Annotation.</title>
        <authorList>
            <person name="Atibalentja N."/>
            <person name="Keating K."/>
            <person name="Fields C.J."/>
        </authorList>
    </citation>
    <scope>NUCLEOTIDE SEQUENCE</scope>
    <source>
        <strain evidence="1">Niue_2</strain>
        <tissue evidence="1">Leaf</tissue>
    </source>
</reference>
<keyword evidence="2" id="KW-1185">Reference proteome</keyword>
<proteinExistence type="predicted"/>
<organism evidence="1 2">
    <name type="scientific">Colocasia esculenta</name>
    <name type="common">Wild taro</name>
    <name type="synonym">Arum esculentum</name>
    <dbReference type="NCBI Taxonomy" id="4460"/>
    <lineage>
        <taxon>Eukaryota</taxon>
        <taxon>Viridiplantae</taxon>
        <taxon>Streptophyta</taxon>
        <taxon>Embryophyta</taxon>
        <taxon>Tracheophyta</taxon>
        <taxon>Spermatophyta</taxon>
        <taxon>Magnoliopsida</taxon>
        <taxon>Liliopsida</taxon>
        <taxon>Araceae</taxon>
        <taxon>Aroideae</taxon>
        <taxon>Colocasieae</taxon>
        <taxon>Colocasia</taxon>
    </lineage>
</organism>
<dbReference type="Proteomes" id="UP000652761">
    <property type="component" value="Unassembled WGS sequence"/>
</dbReference>
<evidence type="ECO:0000313" key="2">
    <source>
        <dbReference type="Proteomes" id="UP000652761"/>
    </source>
</evidence>
<sequence>MQVLNVTGRSVVSWGPKDKSLGRHPFPPSLLFFIFPSSPAMGRFPSGDRDVVAPVGSWRSGVVERE</sequence>
<name>A0A843WCZ5_COLES</name>
<protein>
    <submittedName>
        <fullName evidence="1">Uncharacterized protein</fullName>
    </submittedName>
</protein>
<evidence type="ECO:0000313" key="1">
    <source>
        <dbReference type="EMBL" id="MQM07499.1"/>
    </source>
</evidence>
<comment type="caution">
    <text evidence="1">The sequence shown here is derived from an EMBL/GenBank/DDBJ whole genome shotgun (WGS) entry which is preliminary data.</text>
</comment>
<dbReference type="AlphaFoldDB" id="A0A843WCZ5"/>
<gene>
    <name evidence="1" type="ORF">Taro_040346</name>
</gene>
<accession>A0A843WCZ5</accession>
<dbReference type="EMBL" id="NMUH01003889">
    <property type="protein sequence ID" value="MQM07499.1"/>
    <property type="molecule type" value="Genomic_DNA"/>
</dbReference>